<dbReference type="RefSeq" id="XP_005773371.1">
    <property type="nucleotide sequence ID" value="XM_005773314.1"/>
</dbReference>
<dbReference type="GeneID" id="17266489"/>
<reference evidence="2" key="1">
    <citation type="journal article" date="2013" name="Nature">
        <title>Pan genome of the phytoplankton Emiliania underpins its global distribution.</title>
        <authorList>
            <person name="Read B.A."/>
            <person name="Kegel J."/>
            <person name="Klute M.J."/>
            <person name="Kuo A."/>
            <person name="Lefebvre S.C."/>
            <person name="Maumus F."/>
            <person name="Mayer C."/>
            <person name="Miller J."/>
            <person name="Monier A."/>
            <person name="Salamov A."/>
            <person name="Young J."/>
            <person name="Aguilar M."/>
            <person name="Claverie J.M."/>
            <person name="Frickenhaus S."/>
            <person name="Gonzalez K."/>
            <person name="Herman E.K."/>
            <person name="Lin Y.C."/>
            <person name="Napier J."/>
            <person name="Ogata H."/>
            <person name="Sarno A.F."/>
            <person name="Shmutz J."/>
            <person name="Schroeder D."/>
            <person name="de Vargas C."/>
            <person name="Verret F."/>
            <person name="von Dassow P."/>
            <person name="Valentin K."/>
            <person name="Van de Peer Y."/>
            <person name="Wheeler G."/>
            <person name="Dacks J.B."/>
            <person name="Delwiche C.F."/>
            <person name="Dyhrman S.T."/>
            <person name="Glockner G."/>
            <person name="John U."/>
            <person name="Richards T."/>
            <person name="Worden A.Z."/>
            <person name="Zhang X."/>
            <person name="Grigoriev I.V."/>
            <person name="Allen A.E."/>
            <person name="Bidle K."/>
            <person name="Borodovsky M."/>
            <person name="Bowler C."/>
            <person name="Brownlee C."/>
            <person name="Cock J.M."/>
            <person name="Elias M."/>
            <person name="Gladyshev V.N."/>
            <person name="Groth M."/>
            <person name="Guda C."/>
            <person name="Hadaegh A."/>
            <person name="Iglesias-Rodriguez M.D."/>
            <person name="Jenkins J."/>
            <person name="Jones B.M."/>
            <person name="Lawson T."/>
            <person name="Leese F."/>
            <person name="Lindquist E."/>
            <person name="Lobanov A."/>
            <person name="Lomsadze A."/>
            <person name="Malik S.B."/>
            <person name="Marsh M.E."/>
            <person name="Mackinder L."/>
            <person name="Mock T."/>
            <person name="Mueller-Roeber B."/>
            <person name="Pagarete A."/>
            <person name="Parker M."/>
            <person name="Probert I."/>
            <person name="Quesneville H."/>
            <person name="Raines C."/>
            <person name="Rensing S.A."/>
            <person name="Riano-Pachon D.M."/>
            <person name="Richier S."/>
            <person name="Rokitta S."/>
            <person name="Shiraiwa Y."/>
            <person name="Soanes D.M."/>
            <person name="van der Giezen M."/>
            <person name="Wahlund T.M."/>
            <person name="Williams B."/>
            <person name="Wilson W."/>
            <person name="Wolfe G."/>
            <person name="Wurch L.L."/>
        </authorList>
    </citation>
    <scope>NUCLEOTIDE SEQUENCE</scope>
</reference>
<dbReference type="Proteomes" id="UP000013827">
    <property type="component" value="Unassembled WGS sequence"/>
</dbReference>
<proteinExistence type="predicted"/>
<dbReference type="PaxDb" id="2903-EOD20942"/>
<dbReference type="KEGG" id="ehx:EMIHUDRAFT_435759"/>
<sequence>MSAPAMSAPLTPPTCAKPSRGYITERKVQARGAAAARGGAAAARGATAKKPVTRYDAPYTTEDGKPLGHYDDSIGKWVGEPLWQRITCPALAALVKNGDLVPDPQTGHITQAQCRCAFAKIGVKDVGAAATATNFNFLGWNEPANWKHAGFPGSWGEEWQGNKWKGPRKSAAEDRACGMVPNGQPVCGTKDGKEYTQDEVDAFNDELHINVYFMNVTNKQWYTNSTCLKTALNCCTLEPQGIVNPNPYNNMEHSKSTGIRDFRLKTGGFAGFWNCVLSAIPFKEQFCGENTCQITRDITPSKQQMNEFLNFAFQSQENGDAKKAPAYNAPCTSRLGFFFNRCGANCLNGKPPADAVLHHTWNPNFLQRETPEVDNAVHWFNIDNLQTLQSCYAEITNDRFPGPKQIEYLKGGEKDNQIVPGQFAKRPADDGNLEAAVKALFVEFGYPANQTESIHSAPPKNADEARARSWTMPVEEWRALWIDSEYPKAVQDRKQKAKAGECPFRAKPAASFVPVPDQPWLKRSTEDPDVYLRHGEKFPVRLPSTAPAA</sequence>
<accession>A0A0D3JBQ7</accession>
<keyword evidence="2" id="KW-1185">Reference proteome</keyword>
<protein>
    <submittedName>
        <fullName evidence="1">Uncharacterized protein</fullName>
    </submittedName>
</protein>
<name>A0A0D3JBQ7_EMIH1</name>
<dbReference type="HOGENOM" id="CLU_038220_0_0_1"/>
<reference evidence="1" key="2">
    <citation type="submission" date="2024-10" db="UniProtKB">
        <authorList>
            <consortium name="EnsemblProtists"/>
        </authorList>
    </citation>
    <scope>IDENTIFICATION</scope>
</reference>
<evidence type="ECO:0000313" key="2">
    <source>
        <dbReference type="Proteomes" id="UP000013827"/>
    </source>
</evidence>
<organism evidence="1 2">
    <name type="scientific">Emiliania huxleyi (strain CCMP1516)</name>
    <dbReference type="NCBI Taxonomy" id="280463"/>
    <lineage>
        <taxon>Eukaryota</taxon>
        <taxon>Haptista</taxon>
        <taxon>Haptophyta</taxon>
        <taxon>Prymnesiophyceae</taxon>
        <taxon>Isochrysidales</taxon>
        <taxon>Noelaerhabdaceae</taxon>
        <taxon>Emiliania</taxon>
    </lineage>
</organism>
<evidence type="ECO:0000313" key="1">
    <source>
        <dbReference type="EnsemblProtists" id="EOD20942"/>
    </source>
</evidence>
<dbReference type="EnsemblProtists" id="EOD20942">
    <property type="protein sequence ID" value="EOD20942"/>
    <property type="gene ID" value="EMIHUDRAFT_435759"/>
</dbReference>
<dbReference type="AlphaFoldDB" id="A0A0D3JBQ7"/>